<feature type="compositionally biased region" description="Basic and acidic residues" evidence="1">
    <location>
        <begin position="69"/>
        <end position="78"/>
    </location>
</feature>
<accession>M4BDV7</accession>
<proteinExistence type="predicted"/>
<dbReference type="EnsemblProtists" id="HpaT804475">
    <property type="protein sequence ID" value="HpaP804475"/>
    <property type="gene ID" value="HpaG804475"/>
</dbReference>
<dbReference type="VEuPathDB" id="FungiDB:HpaG804475"/>
<sequence>MGLRRPCMRLIILLDKAKTIPSIFCEEAPNCPPKADSRVTRRGSSSDVLSHRGAPTGVSRGSVGHRARQPMEEETHRLSDLQLQPDAVSQLDRVTRDLRKDLETERNRCLELVDIVNRLGSYREEYRPKFAIAQLKNERENLSLRDELVETRQNLPRCSGKISEIQTQAESQQRDHKYLLEMLDHKGFLYLKKTRTGSAD</sequence>
<dbReference type="Proteomes" id="UP000011713">
    <property type="component" value="Unassembled WGS sequence"/>
</dbReference>
<dbReference type="AlphaFoldDB" id="M4BDV7"/>
<name>M4BDV7_HYAAE</name>
<dbReference type="InParanoid" id="M4BDV7"/>
<dbReference type="HOGENOM" id="CLU_096991_0_0_1"/>
<evidence type="ECO:0000313" key="2">
    <source>
        <dbReference type="EnsemblProtists" id="HpaP804475"/>
    </source>
</evidence>
<evidence type="ECO:0000313" key="3">
    <source>
        <dbReference type="Proteomes" id="UP000011713"/>
    </source>
</evidence>
<organism evidence="2 3">
    <name type="scientific">Hyaloperonospora arabidopsidis (strain Emoy2)</name>
    <name type="common">Downy mildew agent</name>
    <name type="synonym">Peronospora arabidopsidis</name>
    <dbReference type="NCBI Taxonomy" id="559515"/>
    <lineage>
        <taxon>Eukaryota</taxon>
        <taxon>Sar</taxon>
        <taxon>Stramenopiles</taxon>
        <taxon>Oomycota</taxon>
        <taxon>Peronosporomycetes</taxon>
        <taxon>Peronosporales</taxon>
        <taxon>Peronosporaceae</taxon>
        <taxon>Hyaloperonospora</taxon>
    </lineage>
</organism>
<feature type="region of interest" description="Disordered" evidence="1">
    <location>
        <begin position="32"/>
        <end position="78"/>
    </location>
</feature>
<evidence type="ECO:0000256" key="1">
    <source>
        <dbReference type="SAM" id="MobiDB-lite"/>
    </source>
</evidence>
<dbReference type="EMBL" id="JH598169">
    <property type="status" value="NOT_ANNOTATED_CDS"/>
    <property type="molecule type" value="Genomic_DNA"/>
</dbReference>
<evidence type="ECO:0008006" key="4">
    <source>
        <dbReference type="Google" id="ProtNLM"/>
    </source>
</evidence>
<reference evidence="3" key="1">
    <citation type="journal article" date="2010" name="Science">
        <title>Signatures of adaptation to obligate biotrophy in the Hyaloperonospora arabidopsidis genome.</title>
        <authorList>
            <person name="Baxter L."/>
            <person name="Tripathy S."/>
            <person name="Ishaque N."/>
            <person name="Boot N."/>
            <person name="Cabral A."/>
            <person name="Kemen E."/>
            <person name="Thines M."/>
            <person name="Ah-Fong A."/>
            <person name="Anderson R."/>
            <person name="Badejoko W."/>
            <person name="Bittner-Eddy P."/>
            <person name="Boore J.L."/>
            <person name="Chibucos M.C."/>
            <person name="Coates M."/>
            <person name="Dehal P."/>
            <person name="Delehaunty K."/>
            <person name="Dong S."/>
            <person name="Downton P."/>
            <person name="Dumas B."/>
            <person name="Fabro G."/>
            <person name="Fronick C."/>
            <person name="Fuerstenberg S.I."/>
            <person name="Fulton L."/>
            <person name="Gaulin E."/>
            <person name="Govers F."/>
            <person name="Hughes L."/>
            <person name="Humphray S."/>
            <person name="Jiang R.H."/>
            <person name="Judelson H."/>
            <person name="Kamoun S."/>
            <person name="Kyung K."/>
            <person name="Meijer H."/>
            <person name="Minx P."/>
            <person name="Morris P."/>
            <person name="Nelson J."/>
            <person name="Phuntumart V."/>
            <person name="Qutob D."/>
            <person name="Rehmany A."/>
            <person name="Rougon-Cardoso A."/>
            <person name="Ryden P."/>
            <person name="Torto-Alalibo T."/>
            <person name="Studholme D."/>
            <person name="Wang Y."/>
            <person name="Win J."/>
            <person name="Wood J."/>
            <person name="Clifton S.W."/>
            <person name="Rogers J."/>
            <person name="Van den Ackerveken G."/>
            <person name="Jones J.D."/>
            <person name="McDowell J.M."/>
            <person name="Beynon J."/>
            <person name="Tyler B.M."/>
        </authorList>
    </citation>
    <scope>NUCLEOTIDE SEQUENCE [LARGE SCALE GENOMIC DNA]</scope>
    <source>
        <strain evidence="3">Emoy2</strain>
    </source>
</reference>
<reference evidence="2" key="2">
    <citation type="submission" date="2015-06" db="UniProtKB">
        <authorList>
            <consortium name="EnsemblProtists"/>
        </authorList>
    </citation>
    <scope>IDENTIFICATION</scope>
    <source>
        <strain evidence="2">Emoy2</strain>
    </source>
</reference>
<keyword evidence="3" id="KW-1185">Reference proteome</keyword>
<protein>
    <recommendedName>
        <fullName evidence="4">RxLR effector candidate protein</fullName>
    </recommendedName>
</protein>